<keyword evidence="2" id="KW-1185">Reference proteome</keyword>
<dbReference type="GeneID" id="94295659"/>
<evidence type="ECO:0000313" key="2">
    <source>
        <dbReference type="Proteomes" id="UP000018208"/>
    </source>
</evidence>
<accession>A0A9P8S0J5</accession>
<proteinExistence type="predicted"/>
<sequence>MSQSFQQQLQNQLSCSKLQAMVIQLILHTLNTDQDTIQRNQFSASLITYLHQLRRQKISLLHTTNIYFWMAVSDCFEICPNDVGVSKLSIVPPSTLRRLGTEIQHCGSQESELYEIRQQSTNKTQYLQKYIHAMLPVAKALVLIDFQICCRMYSCMLVFLHFSQANTLKQHKSTQLILSKLQCIYNIIYRQLELHTTQVYLAMIK</sequence>
<evidence type="ECO:0000313" key="1">
    <source>
        <dbReference type="EMBL" id="KAH0576092.1"/>
    </source>
</evidence>
<dbReference type="AlphaFoldDB" id="A0A9P8S0J5"/>
<dbReference type="Proteomes" id="UP000018208">
    <property type="component" value="Unassembled WGS sequence"/>
</dbReference>
<reference evidence="1 2" key="1">
    <citation type="journal article" date="2014" name="PLoS Genet.">
        <title>The Genome of Spironucleus salmonicida Highlights a Fish Pathogen Adapted to Fluctuating Environments.</title>
        <authorList>
            <person name="Xu F."/>
            <person name="Jerlstrom-Hultqvist J."/>
            <person name="Einarsson E."/>
            <person name="Astvaldsson A."/>
            <person name="Svard S.G."/>
            <person name="Andersson J.O."/>
        </authorList>
    </citation>
    <scope>NUCLEOTIDE SEQUENCE [LARGE SCALE GENOMIC DNA]</scope>
    <source>
        <strain evidence="1 2">ATCC 50377</strain>
    </source>
</reference>
<dbReference type="EMBL" id="AUWU02000002">
    <property type="protein sequence ID" value="KAH0576092.1"/>
    <property type="molecule type" value="Genomic_DNA"/>
</dbReference>
<comment type="caution">
    <text evidence="1">The sequence shown here is derived from an EMBL/GenBank/DDBJ whole genome shotgun (WGS) entry which is preliminary data.</text>
</comment>
<protein>
    <submittedName>
        <fullName evidence="1">Uncharacterized protein</fullName>
    </submittedName>
</protein>
<gene>
    <name evidence="1" type="ORF">SS50377_21636</name>
</gene>
<dbReference type="RefSeq" id="XP_067766865.1">
    <property type="nucleotide sequence ID" value="XM_067905548.1"/>
</dbReference>
<dbReference type="KEGG" id="ssao:94295659"/>
<organism evidence="1 2">
    <name type="scientific">Spironucleus salmonicida</name>
    <dbReference type="NCBI Taxonomy" id="348837"/>
    <lineage>
        <taxon>Eukaryota</taxon>
        <taxon>Metamonada</taxon>
        <taxon>Diplomonadida</taxon>
        <taxon>Hexamitidae</taxon>
        <taxon>Hexamitinae</taxon>
        <taxon>Spironucleus</taxon>
    </lineage>
</organism>
<name>A0A9P8S0J5_9EUKA</name>